<organism evidence="2 3">
    <name type="scientific">Luedemannella flava</name>
    <dbReference type="NCBI Taxonomy" id="349316"/>
    <lineage>
        <taxon>Bacteria</taxon>
        <taxon>Bacillati</taxon>
        <taxon>Actinomycetota</taxon>
        <taxon>Actinomycetes</taxon>
        <taxon>Micromonosporales</taxon>
        <taxon>Micromonosporaceae</taxon>
        <taxon>Luedemannella</taxon>
    </lineage>
</organism>
<feature type="compositionally biased region" description="Polar residues" evidence="1">
    <location>
        <begin position="101"/>
        <end position="111"/>
    </location>
</feature>
<evidence type="ECO:0000313" key="3">
    <source>
        <dbReference type="Proteomes" id="UP001500218"/>
    </source>
</evidence>
<proteinExistence type="predicted"/>
<dbReference type="Proteomes" id="UP001500218">
    <property type="component" value="Unassembled WGS sequence"/>
</dbReference>
<evidence type="ECO:0000256" key="1">
    <source>
        <dbReference type="SAM" id="MobiDB-lite"/>
    </source>
</evidence>
<dbReference type="EMBL" id="BAAALT010000235">
    <property type="protein sequence ID" value="GAA1827032.1"/>
    <property type="molecule type" value="Genomic_DNA"/>
</dbReference>
<reference evidence="2 3" key="1">
    <citation type="journal article" date="2019" name="Int. J. Syst. Evol. Microbiol.">
        <title>The Global Catalogue of Microorganisms (GCM) 10K type strain sequencing project: providing services to taxonomists for standard genome sequencing and annotation.</title>
        <authorList>
            <consortium name="The Broad Institute Genomics Platform"/>
            <consortium name="The Broad Institute Genome Sequencing Center for Infectious Disease"/>
            <person name="Wu L."/>
            <person name="Ma J."/>
        </authorList>
    </citation>
    <scope>NUCLEOTIDE SEQUENCE [LARGE SCALE GENOMIC DNA]</scope>
    <source>
        <strain evidence="2 3">JCM 13250</strain>
    </source>
</reference>
<protein>
    <submittedName>
        <fullName evidence="2">Uncharacterized protein</fullName>
    </submittedName>
</protein>
<feature type="compositionally biased region" description="Pro residues" evidence="1">
    <location>
        <begin position="44"/>
        <end position="53"/>
    </location>
</feature>
<gene>
    <name evidence="2" type="ORF">GCM10009682_53040</name>
</gene>
<accession>A0ABN2MHB9</accession>
<evidence type="ECO:0000313" key="2">
    <source>
        <dbReference type="EMBL" id="GAA1827032.1"/>
    </source>
</evidence>
<sequence length="120" mass="12532">MYICPLAAAVDPPNARVWPHAAAWEAGPERGCRTGWGAGGQQPQEPPQQPPPVAGAGRGVEDPPRVAKDTVERSLTVSAWPAGHVAGAAESAIVRLTSNVSPHARQRNSYLGTVAPPSWT</sequence>
<comment type="caution">
    <text evidence="2">The sequence shown here is derived from an EMBL/GenBank/DDBJ whole genome shotgun (WGS) entry which is preliminary data.</text>
</comment>
<keyword evidence="3" id="KW-1185">Reference proteome</keyword>
<name>A0ABN2MHB9_9ACTN</name>
<feature type="region of interest" description="Disordered" evidence="1">
    <location>
        <begin position="101"/>
        <end position="120"/>
    </location>
</feature>
<feature type="region of interest" description="Disordered" evidence="1">
    <location>
        <begin position="28"/>
        <end position="70"/>
    </location>
</feature>
<feature type="compositionally biased region" description="Basic and acidic residues" evidence="1">
    <location>
        <begin position="59"/>
        <end position="70"/>
    </location>
</feature>